<sequence length="357" mass="37726">MTPYHRLVRDSPDFAHWRLPVAALLGAVAYAFLALGIVLVAMVVLAIAGNDPEAWLDAMSDEVPLDDPGELAFQLGVIAAMLPCVLVPVAVVWRRHVGFLHSVAGHLRWGWLGRCAVLAFVVVGVSLGLAVVVAAIGGDESVRFDSLDGRAVASLLVVLLLVPFQAAAEEYVFRGGLLQLIGSWTRWAAVPVLATSVLFAAGHLYDFWGLVSVFAFGVIAAVMTIRTGGLEAAIGLHVANNVVLMVLDLVGLVDSSGEGAGLLDEVVPSTLMCLVYWALVEWFARRGGLQRRRAPLPPLPTPAPAYRVVPPPPYVPPGEMPPVVAPPAPPAAPVAAPRPEVPSNAPFYPGDPGVWGR</sequence>
<feature type="transmembrane region" description="Helical" evidence="2">
    <location>
        <begin position="71"/>
        <end position="94"/>
    </location>
</feature>
<feature type="compositionally biased region" description="Low complexity" evidence="1">
    <location>
        <begin position="333"/>
        <end position="342"/>
    </location>
</feature>
<feature type="transmembrane region" description="Helical" evidence="2">
    <location>
        <begin position="21"/>
        <end position="48"/>
    </location>
</feature>
<feature type="compositionally biased region" description="Pro residues" evidence="1">
    <location>
        <begin position="318"/>
        <end position="332"/>
    </location>
</feature>
<dbReference type="GO" id="GO:0004175">
    <property type="term" value="F:endopeptidase activity"/>
    <property type="evidence" value="ECO:0007669"/>
    <property type="project" value="UniProtKB-ARBA"/>
</dbReference>
<dbReference type="GO" id="GO:0006508">
    <property type="term" value="P:proteolysis"/>
    <property type="evidence" value="ECO:0007669"/>
    <property type="project" value="UniProtKB-KW"/>
</dbReference>
<feature type="region of interest" description="Disordered" evidence="1">
    <location>
        <begin position="318"/>
        <end position="357"/>
    </location>
</feature>
<evidence type="ECO:0000256" key="2">
    <source>
        <dbReference type="SAM" id="Phobius"/>
    </source>
</evidence>
<feature type="transmembrane region" description="Helical" evidence="2">
    <location>
        <begin position="180"/>
        <end position="201"/>
    </location>
</feature>
<dbReference type="Pfam" id="PF02517">
    <property type="entry name" value="Rce1-like"/>
    <property type="match status" value="1"/>
</dbReference>
<evidence type="ECO:0000256" key="1">
    <source>
        <dbReference type="SAM" id="MobiDB-lite"/>
    </source>
</evidence>
<dbReference type="OrthoDB" id="2680086at2"/>
<keyword evidence="2" id="KW-0812">Transmembrane</keyword>
<keyword evidence="4" id="KW-0645">Protease</keyword>
<keyword evidence="2" id="KW-0472">Membrane</keyword>
<dbReference type="AlphaFoldDB" id="A0A512HU27"/>
<gene>
    <name evidence="4" type="ORF">AFL01nite_12720</name>
</gene>
<reference evidence="4 5" key="1">
    <citation type="submission" date="2019-07" db="EMBL/GenBank/DDBJ databases">
        <title>Whole genome shotgun sequence of Aeromicrobium flavum NBRC 107625.</title>
        <authorList>
            <person name="Hosoyama A."/>
            <person name="Uohara A."/>
            <person name="Ohji S."/>
            <person name="Ichikawa N."/>
        </authorList>
    </citation>
    <scope>NUCLEOTIDE SEQUENCE [LARGE SCALE GENOMIC DNA]</scope>
    <source>
        <strain evidence="4 5">NBRC 107625</strain>
    </source>
</reference>
<keyword evidence="4" id="KW-0378">Hydrolase</keyword>
<feature type="transmembrane region" description="Helical" evidence="2">
    <location>
        <begin position="265"/>
        <end position="284"/>
    </location>
</feature>
<protein>
    <submittedName>
        <fullName evidence="4">CAAX amino protease</fullName>
    </submittedName>
</protein>
<name>A0A512HU27_9ACTN</name>
<evidence type="ECO:0000313" key="4">
    <source>
        <dbReference type="EMBL" id="GEO88945.1"/>
    </source>
</evidence>
<dbReference type="RefSeq" id="WP_146826567.1">
    <property type="nucleotide sequence ID" value="NZ_BAAAYQ010000001.1"/>
</dbReference>
<feature type="transmembrane region" description="Helical" evidence="2">
    <location>
        <begin position="207"/>
        <end position="225"/>
    </location>
</feature>
<evidence type="ECO:0000259" key="3">
    <source>
        <dbReference type="Pfam" id="PF02517"/>
    </source>
</evidence>
<evidence type="ECO:0000313" key="5">
    <source>
        <dbReference type="Proteomes" id="UP000321769"/>
    </source>
</evidence>
<accession>A0A512HU27</accession>
<dbReference type="InterPro" id="IPR003675">
    <property type="entry name" value="Rce1/LyrA-like_dom"/>
</dbReference>
<organism evidence="4 5">
    <name type="scientific">Aeromicrobium flavum</name>
    <dbReference type="NCBI Taxonomy" id="416568"/>
    <lineage>
        <taxon>Bacteria</taxon>
        <taxon>Bacillati</taxon>
        <taxon>Actinomycetota</taxon>
        <taxon>Actinomycetes</taxon>
        <taxon>Propionibacteriales</taxon>
        <taxon>Nocardioidaceae</taxon>
        <taxon>Aeromicrobium</taxon>
    </lineage>
</organism>
<proteinExistence type="predicted"/>
<feature type="domain" description="CAAX prenyl protease 2/Lysostaphin resistance protein A-like" evidence="3">
    <location>
        <begin position="154"/>
        <end position="243"/>
    </location>
</feature>
<keyword evidence="2" id="KW-1133">Transmembrane helix</keyword>
<comment type="caution">
    <text evidence="4">The sequence shown here is derived from an EMBL/GenBank/DDBJ whole genome shotgun (WGS) entry which is preliminary data.</text>
</comment>
<dbReference type="EMBL" id="BJZQ01000004">
    <property type="protein sequence ID" value="GEO88945.1"/>
    <property type="molecule type" value="Genomic_DNA"/>
</dbReference>
<feature type="transmembrane region" description="Helical" evidence="2">
    <location>
        <begin position="149"/>
        <end position="168"/>
    </location>
</feature>
<dbReference type="GO" id="GO:0080120">
    <property type="term" value="P:CAAX-box protein maturation"/>
    <property type="evidence" value="ECO:0007669"/>
    <property type="project" value="UniProtKB-ARBA"/>
</dbReference>
<feature type="transmembrane region" description="Helical" evidence="2">
    <location>
        <begin position="115"/>
        <end position="137"/>
    </location>
</feature>
<feature type="transmembrane region" description="Helical" evidence="2">
    <location>
        <begin position="232"/>
        <end position="253"/>
    </location>
</feature>
<keyword evidence="5" id="KW-1185">Reference proteome</keyword>
<dbReference type="Proteomes" id="UP000321769">
    <property type="component" value="Unassembled WGS sequence"/>
</dbReference>